<comment type="subcellular location">
    <subcellularLocation>
        <location evidence="1">Cell membrane</location>
        <topology evidence="1">Multi-pass membrane protein</topology>
    </subcellularLocation>
</comment>
<evidence type="ECO:0000256" key="3">
    <source>
        <dbReference type="ARBA" id="ARBA00022475"/>
    </source>
</evidence>
<evidence type="ECO:0000256" key="4">
    <source>
        <dbReference type="ARBA" id="ARBA00022692"/>
    </source>
</evidence>
<dbReference type="InterPro" id="IPR011014">
    <property type="entry name" value="MscS_channel_TM-2"/>
</dbReference>
<dbReference type="Proteomes" id="UP000283433">
    <property type="component" value="Unassembled WGS sequence"/>
</dbReference>
<dbReference type="Pfam" id="PF05552">
    <property type="entry name" value="MS_channel_1st_1"/>
    <property type="match status" value="1"/>
</dbReference>
<comment type="similarity">
    <text evidence="2">Belongs to the MscS (TC 1.A.23) family.</text>
</comment>
<comment type="caution">
    <text evidence="11">The sequence shown here is derived from an EMBL/GenBank/DDBJ whole genome shotgun (WGS) entry which is preliminary data.</text>
</comment>
<dbReference type="InterPro" id="IPR006685">
    <property type="entry name" value="MscS_channel_2nd"/>
</dbReference>
<evidence type="ECO:0000259" key="8">
    <source>
        <dbReference type="Pfam" id="PF00924"/>
    </source>
</evidence>
<dbReference type="SUPFAM" id="SSF50182">
    <property type="entry name" value="Sm-like ribonucleoproteins"/>
    <property type="match status" value="1"/>
</dbReference>
<dbReference type="GO" id="GO:0005886">
    <property type="term" value="C:plasma membrane"/>
    <property type="evidence" value="ECO:0007669"/>
    <property type="project" value="UniProtKB-SubCell"/>
</dbReference>
<feature type="transmembrane region" description="Helical" evidence="7">
    <location>
        <begin position="95"/>
        <end position="118"/>
    </location>
</feature>
<gene>
    <name evidence="11" type="ORF">BCY91_00690</name>
</gene>
<dbReference type="EMBL" id="MBTA01000001">
    <property type="protein sequence ID" value="RKD20175.1"/>
    <property type="molecule type" value="Genomic_DNA"/>
</dbReference>
<dbReference type="Gene3D" id="2.30.30.60">
    <property type="match status" value="1"/>
</dbReference>
<dbReference type="InterPro" id="IPR045275">
    <property type="entry name" value="MscS_archaea/bacteria_type"/>
</dbReference>
<dbReference type="Gene3D" id="1.10.287.1260">
    <property type="match status" value="1"/>
</dbReference>
<dbReference type="Pfam" id="PF21082">
    <property type="entry name" value="MS_channel_3rd"/>
    <property type="match status" value="1"/>
</dbReference>
<sequence length="299" mass="33476">MDINKAYSLIMNKLTTWFENFVKLLPNLVIAALIIVLGFFIAKVMERFALKMVQRISRLHTVNKLFASFVYFVVVGIALFTALDVLNLDKAVTTALAGAGILGLALAFAFQDIASNFISGIFMSFRRPFNVGDLVELGTYKGRIDAINLRDTALTTLQGQRLIIPNKQVFQNPILNYSSSGIRRLDMKIGVSQGDDLEKVRALTIETVSGIEERNSAKDVEFYYEEFADSCINFKLRIWLKDTEQKTYLTARSKAIILIKKAYDEAGFTLPFPIRTLDFAMKGGQSLSEVPLKIESISA</sequence>
<dbReference type="Pfam" id="PF21088">
    <property type="entry name" value="MS_channel_1st"/>
    <property type="match status" value="1"/>
</dbReference>
<dbReference type="OrthoDB" id="1522493at2"/>
<proteinExistence type="inferred from homology"/>
<dbReference type="InterPro" id="IPR023408">
    <property type="entry name" value="MscS_beta-dom_sf"/>
</dbReference>
<keyword evidence="5 7" id="KW-1133">Transmembrane helix</keyword>
<protein>
    <submittedName>
        <fullName evidence="11">Mechanosensitive ion channel protein MscS</fullName>
    </submittedName>
</protein>
<dbReference type="SUPFAM" id="SSF82689">
    <property type="entry name" value="Mechanosensitive channel protein MscS (YggB), C-terminal domain"/>
    <property type="match status" value="1"/>
</dbReference>
<evidence type="ECO:0000313" key="12">
    <source>
        <dbReference type="Proteomes" id="UP000283433"/>
    </source>
</evidence>
<dbReference type="InterPro" id="IPR049278">
    <property type="entry name" value="MS_channel_C"/>
</dbReference>
<keyword evidence="12" id="KW-1185">Reference proteome</keyword>
<evidence type="ECO:0000259" key="9">
    <source>
        <dbReference type="Pfam" id="PF21082"/>
    </source>
</evidence>
<keyword evidence="3" id="KW-1003">Cell membrane</keyword>
<dbReference type="Gene3D" id="3.30.70.100">
    <property type="match status" value="1"/>
</dbReference>
<dbReference type="Pfam" id="PF00924">
    <property type="entry name" value="MS_channel_2nd"/>
    <property type="match status" value="1"/>
</dbReference>
<organism evidence="11 12">
    <name type="scientific">Pelobium manganitolerans</name>
    <dbReference type="NCBI Taxonomy" id="1842495"/>
    <lineage>
        <taxon>Bacteria</taxon>
        <taxon>Pseudomonadati</taxon>
        <taxon>Bacteroidota</taxon>
        <taxon>Sphingobacteriia</taxon>
        <taxon>Sphingobacteriales</taxon>
        <taxon>Sphingobacteriaceae</taxon>
        <taxon>Pelobium</taxon>
    </lineage>
</organism>
<feature type="domain" description="Mechanosensitive ion channel transmembrane helices 2/3" evidence="10">
    <location>
        <begin position="70"/>
        <end position="111"/>
    </location>
</feature>
<dbReference type="InterPro" id="IPR008910">
    <property type="entry name" value="MSC_TM_helix"/>
</dbReference>
<dbReference type="InterPro" id="IPR049142">
    <property type="entry name" value="MS_channel_1st"/>
</dbReference>
<dbReference type="InterPro" id="IPR011066">
    <property type="entry name" value="MscS_channel_C_sf"/>
</dbReference>
<evidence type="ECO:0000256" key="7">
    <source>
        <dbReference type="SAM" id="Phobius"/>
    </source>
</evidence>
<evidence type="ECO:0000256" key="5">
    <source>
        <dbReference type="ARBA" id="ARBA00022989"/>
    </source>
</evidence>
<evidence type="ECO:0000256" key="6">
    <source>
        <dbReference type="ARBA" id="ARBA00023136"/>
    </source>
</evidence>
<dbReference type="PANTHER" id="PTHR30221:SF1">
    <property type="entry name" value="SMALL-CONDUCTANCE MECHANOSENSITIVE CHANNEL"/>
    <property type="match status" value="1"/>
</dbReference>
<feature type="transmembrane region" description="Helical" evidence="7">
    <location>
        <begin position="65"/>
        <end position="83"/>
    </location>
</feature>
<evidence type="ECO:0000313" key="11">
    <source>
        <dbReference type="EMBL" id="RKD20175.1"/>
    </source>
</evidence>
<evidence type="ECO:0000256" key="2">
    <source>
        <dbReference type="ARBA" id="ARBA00008017"/>
    </source>
</evidence>
<feature type="domain" description="Mechanosensitive ion channel MscS" evidence="8">
    <location>
        <begin position="112"/>
        <end position="178"/>
    </location>
</feature>
<dbReference type="GO" id="GO:0008381">
    <property type="term" value="F:mechanosensitive monoatomic ion channel activity"/>
    <property type="evidence" value="ECO:0007669"/>
    <property type="project" value="InterPro"/>
</dbReference>
<accession>A0A419SBI1</accession>
<dbReference type="InterPro" id="IPR010920">
    <property type="entry name" value="LSM_dom_sf"/>
</dbReference>
<keyword evidence="4 7" id="KW-0812">Transmembrane</keyword>
<dbReference type="AlphaFoldDB" id="A0A419SBI1"/>
<evidence type="ECO:0000259" key="10">
    <source>
        <dbReference type="Pfam" id="PF21088"/>
    </source>
</evidence>
<feature type="transmembrane region" description="Helical" evidence="7">
    <location>
        <begin position="24"/>
        <end position="44"/>
    </location>
</feature>
<keyword evidence="6 7" id="KW-0472">Membrane</keyword>
<name>A0A419SBI1_9SPHI</name>
<dbReference type="PANTHER" id="PTHR30221">
    <property type="entry name" value="SMALL-CONDUCTANCE MECHANOSENSITIVE CHANNEL"/>
    <property type="match status" value="1"/>
</dbReference>
<reference evidence="11 12" key="1">
    <citation type="submission" date="2016-07" db="EMBL/GenBank/DDBJ databases">
        <title>Genome of Pelobium manganitolerans.</title>
        <authorList>
            <person name="Wu S."/>
            <person name="Wang G."/>
        </authorList>
    </citation>
    <scope>NUCLEOTIDE SEQUENCE [LARGE SCALE GENOMIC DNA]</scope>
    <source>
        <strain evidence="11 12">YS-25</strain>
    </source>
</reference>
<feature type="domain" description="Mechanosensitive ion channel MscS C-terminal" evidence="9">
    <location>
        <begin position="186"/>
        <end position="267"/>
    </location>
</feature>
<evidence type="ECO:0000256" key="1">
    <source>
        <dbReference type="ARBA" id="ARBA00004651"/>
    </source>
</evidence>
<dbReference type="SUPFAM" id="SSF82861">
    <property type="entry name" value="Mechanosensitive channel protein MscS (YggB), transmembrane region"/>
    <property type="match status" value="1"/>
</dbReference>